<evidence type="ECO:0000313" key="2">
    <source>
        <dbReference type="EMBL" id="KAG0018313.1"/>
    </source>
</evidence>
<accession>A0A9P6MYV9</accession>
<dbReference type="EMBL" id="JAAAID010000373">
    <property type="protein sequence ID" value="KAG0018313.1"/>
    <property type="molecule type" value="Genomic_DNA"/>
</dbReference>
<proteinExistence type="predicted"/>
<evidence type="ECO:0000313" key="3">
    <source>
        <dbReference type="Proteomes" id="UP000703661"/>
    </source>
</evidence>
<gene>
    <name evidence="2" type="ORF">BGZ80_007333</name>
</gene>
<dbReference type="Proteomes" id="UP000703661">
    <property type="component" value="Unassembled WGS sequence"/>
</dbReference>
<feature type="compositionally biased region" description="Polar residues" evidence="1">
    <location>
        <begin position="1"/>
        <end position="15"/>
    </location>
</feature>
<reference evidence="2" key="1">
    <citation type="journal article" date="2020" name="Fungal Divers.">
        <title>Resolving the Mortierellaceae phylogeny through synthesis of multi-gene phylogenetics and phylogenomics.</title>
        <authorList>
            <person name="Vandepol N."/>
            <person name="Liber J."/>
            <person name="Desiro A."/>
            <person name="Na H."/>
            <person name="Kennedy M."/>
            <person name="Barry K."/>
            <person name="Grigoriev I.V."/>
            <person name="Miller A.N."/>
            <person name="O'Donnell K."/>
            <person name="Stajich J.E."/>
            <person name="Bonito G."/>
        </authorList>
    </citation>
    <scope>NUCLEOTIDE SEQUENCE</scope>
    <source>
        <strain evidence="2">NRRL 2769</strain>
    </source>
</reference>
<keyword evidence="3" id="KW-1185">Reference proteome</keyword>
<sequence>MSEQCNDTAISQEVAPQSSPFQQPSPRIPYECLYYVVDYLHDDFDTLKSLLYANKFFFHAVLPHFIRDPHSNPAMSRKWRNHWTTHEKFLALILTSFLEARLKEFKIPPEAGELAELGISKITEHFGLQLVKPFTIPGHQMLRSFLKRIDDKSNTHQNSGGDDLKGIEPTMTTDYSKFVADIPRFDEIPIRAYLMIRLCKLPAKMRAGRIQHPQKVDDKVEEHTLSQQRDHRYKEELYNSLTKLWDHFNRQHILSYSLDMTLAQNFLSFSKEMAKLQTLRLDRPLDMTDSHGKHCFVHQAESGGIPTEAPIEYRIRQQLGYT</sequence>
<comment type="caution">
    <text evidence="2">The sequence shown here is derived from an EMBL/GenBank/DDBJ whole genome shotgun (WGS) entry which is preliminary data.</text>
</comment>
<evidence type="ECO:0000256" key="1">
    <source>
        <dbReference type="SAM" id="MobiDB-lite"/>
    </source>
</evidence>
<name>A0A9P6MYV9_9FUNG</name>
<protein>
    <submittedName>
        <fullName evidence="2">Uncharacterized protein</fullName>
    </submittedName>
</protein>
<feature type="region of interest" description="Disordered" evidence="1">
    <location>
        <begin position="1"/>
        <end position="23"/>
    </location>
</feature>
<organism evidence="2 3">
    <name type="scientific">Entomortierella chlamydospora</name>
    <dbReference type="NCBI Taxonomy" id="101097"/>
    <lineage>
        <taxon>Eukaryota</taxon>
        <taxon>Fungi</taxon>
        <taxon>Fungi incertae sedis</taxon>
        <taxon>Mucoromycota</taxon>
        <taxon>Mortierellomycotina</taxon>
        <taxon>Mortierellomycetes</taxon>
        <taxon>Mortierellales</taxon>
        <taxon>Mortierellaceae</taxon>
        <taxon>Entomortierella</taxon>
    </lineage>
</organism>
<dbReference type="AlphaFoldDB" id="A0A9P6MYV9"/>